<evidence type="ECO:0000256" key="1">
    <source>
        <dbReference type="SAM" id="MobiDB-lite"/>
    </source>
</evidence>
<protein>
    <recommendedName>
        <fullName evidence="4">Tc1-like transposase DDE domain-containing protein</fullName>
    </recommendedName>
</protein>
<sequence length="286" mass="32019">MGASPKTSVVYLDESFIYQHYKRHNDSLLDPSDDLDVQRKETHKGRRYCFIAGIMDSPDMECQVVALDTFRGGKSTAKQPKDYHAMSNHDYLLKWFAKLLAELGDMGVANAYIVMDNTKYHKGRPVGTPTSRLCKTTLQAACTRYGIPFEPTDFKSILWENLSAYIEKHIQPQVVQMAIDKGHRVVFTPPYDSDLQPIELVWANVKGHVGRRYTDGTGLADVKERLEEAVEELKASTIQGCIKAAEGNLQKLYEHLLAIDGLQSDEEPSAQSGSDSDAESDCEHSS</sequence>
<evidence type="ECO:0000313" key="2">
    <source>
        <dbReference type="EMBL" id="RQM30527.1"/>
    </source>
</evidence>
<dbReference type="EMBL" id="MZMZ02000710">
    <property type="protein sequence ID" value="RQM30527.1"/>
    <property type="molecule type" value="Genomic_DNA"/>
</dbReference>
<dbReference type="VEuPathDB" id="FungiDB:H257_18652"/>
<dbReference type="GO" id="GO:0003676">
    <property type="term" value="F:nucleic acid binding"/>
    <property type="evidence" value="ECO:0007669"/>
    <property type="project" value="InterPro"/>
</dbReference>
<dbReference type="VEuPathDB" id="FungiDB:H257_18971"/>
<keyword evidence="3" id="KW-1185">Reference proteome</keyword>
<dbReference type="PANTHER" id="PTHR33939:SF1">
    <property type="entry name" value="DUF4371 DOMAIN-CONTAINING PROTEIN"/>
    <property type="match status" value="1"/>
</dbReference>
<reference evidence="2" key="1">
    <citation type="submission" date="2018-07" db="EMBL/GenBank/DDBJ databases">
        <title>Annotation of Aphanomyces astaci genome assembly.</title>
        <authorList>
            <person name="Studholme D.J."/>
        </authorList>
    </citation>
    <scope>NUCLEOTIDE SEQUENCE [LARGE SCALE GENOMIC DNA]</scope>
    <source>
        <strain evidence="2">Pc</strain>
    </source>
</reference>
<dbReference type="Gene3D" id="3.30.420.10">
    <property type="entry name" value="Ribonuclease H-like superfamily/Ribonuclease H"/>
    <property type="match status" value="1"/>
</dbReference>
<dbReference type="InterPro" id="IPR036397">
    <property type="entry name" value="RNaseH_sf"/>
</dbReference>
<evidence type="ECO:0000313" key="3">
    <source>
        <dbReference type="Proteomes" id="UP000284702"/>
    </source>
</evidence>
<dbReference type="Proteomes" id="UP000284702">
    <property type="component" value="Unassembled WGS sequence"/>
</dbReference>
<dbReference type="AlphaFoldDB" id="A0A3R8DNQ4"/>
<comment type="caution">
    <text evidence="2">The sequence shown here is derived from an EMBL/GenBank/DDBJ whole genome shotgun (WGS) entry which is preliminary data.</text>
</comment>
<evidence type="ECO:0008006" key="4">
    <source>
        <dbReference type="Google" id="ProtNLM"/>
    </source>
</evidence>
<dbReference type="PANTHER" id="PTHR33939">
    <property type="entry name" value="PROTEIN CBG22215"/>
    <property type="match status" value="1"/>
</dbReference>
<gene>
    <name evidence="2" type="ORF">B5M09_013131</name>
</gene>
<feature type="region of interest" description="Disordered" evidence="1">
    <location>
        <begin position="263"/>
        <end position="286"/>
    </location>
</feature>
<accession>A0A3R8DNQ4</accession>
<name>A0A3R8DNQ4_APHAT</name>
<proteinExistence type="predicted"/>
<organism evidence="2 3">
    <name type="scientific">Aphanomyces astaci</name>
    <name type="common">Crayfish plague agent</name>
    <dbReference type="NCBI Taxonomy" id="112090"/>
    <lineage>
        <taxon>Eukaryota</taxon>
        <taxon>Sar</taxon>
        <taxon>Stramenopiles</taxon>
        <taxon>Oomycota</taxon>
        <taxon>Saprolegniomycetes</taxon>
        <taxon>Saprolegniales</taxon>
        <taxon>Verrucalvaceae</taxon>
        <taxon>Aphanomyces</taxon>
    </lineage>
</organism>